<dbReference type="GO" id="GO:0019783">
    <property type="term" value="F:ubiquitin-like protein peptidase activity"/>
    <property type="evidence" value="ECO:0007669"/>
    <property type="project" value="UniProtKB-ARBA"/>
</dbReference>
<comment type="similarity">
    <text evidence="1">Belongs to the peptidase C48 family.</text>
</comment>
<evidence type="ECO:0000256" key="2">
    <source>
        <dbReference type="ARBA" id="ARBA00022670"/>
    </source>
</evidence>
<keyword evidence="2" id="KW-0645">Protease</keyword>
<dbReference type="GO" id="GO:0008234">
    <property type="term" value="F:cysteine-type peptidase activity"/>
    <property type="evidence" value="ECO:0007669"/>
    <property type="project" value="InterPro"/>
</dbReference>
<dbReference type="PROSITE" id="PS50600">
    <property type="entry name" value="ULP_PROTEASE"/>
    <property type="match status" value="1"/>
</dbReference>
<evidence type="ECO:0000256" key="1">
    <source>
        <dbReference type="ARBA" id="ARBA00005234"/>
    </source>
</evidence>
<gene>
    <name evidence="6" type="ORF">D9758_010376</name>
</gene>
<keyword evidence="3" id="KW-0378">Hydrolase</keyword>
<dbReference type="SUPFAM" id="SSF54001">
    <property type="entry name" value="Cysteine proteinases"/>
    <property type="match status" value="1"/>
</dbReference>
<dbReference type="OrthoDB" id="2979847at2759"/>
<evidence type="ECO:0000256" key="3">
    <source>
        <dbReference type="ARBA" id="ARBA00022801"/>
    </source>
</evidence>
<evidence type="ECO:0000259" key="5">
    <source>
        <dbReference type="PROSITE" id="PS50600"/>
    </source>
</evidence>
<dbReference type="InterPro" id="IPR038765">
    <property type="entry name" value="Papain-like_cys_pep_sf"/>
</dbReference>
<reference evidence="6 7" key="1">
    <citation type="journal article" date="2020" name="ISME J.">
        <title>Uncovering the hidden diversity of litter-decomposition mechanisms in mushroom-forming fungi.</title>
        <authorList>
            <person name="Floudas D."/>
            <person name="Bentzer J."/>
            <person name="Ahren D."/>
            <person name="Johansson T."/>
            <person name="Persson P."/>
            <person name="Tunlid A."/>
        </authorList>
    </citation>
    <scope>NUCLEOTIDE SEQUENCE [LARGE SCALE GENOMIC DNA]</scope>
    <source>
        <strain evidence="6 7">CBS 291.85</strain>
    </source>
</reference>
<accession>A0A8H5FV20</accession>
<protein>
    <recommendedName>
        <fullName evidence="5">Ubiquitin-like protease family profile domain-containing protein</fullName>
    </recommendedName>
</protein>
<sequence length="618" mass="69980">MPEPPPMQPTPDNSASKGLLIPDAIIRKLLPISDPGLITDQTTLCLALATMNSKNIPDDIDEHITWPPDNSIFSKEPSPIQSANQTLFLKSQCPMPTLIRVNKLYQCSTLALSQGHQTFLYNLPGVTGSPIPMKLPMWVLLYWLWVYQIREHHTAWKEGLVWLEHNRFVGHEVDVLDPLPWQLEFPCNLSSPLDLSRFLQDKWLNAENINQMLAVLDDELQQGFPIENIYWSNTLVEAYRRKDDNSYRCNRNLDLVRNQLRDGVRKRIVFPVFVCLRGFTETLLPAPNVKGNHWGAVAIDVDEKSFSYGDSSCGRVAPELLEAISWFLAEPFPEIVFIYNEHGLPAGLQNDSDSCSLYCVNTISHFLASERYPMYTTENPAVLRRIAFEKISKLILKQTNGLKQPGSSVPPTPNLVPKMPNQPMLRSKPLTSKPPPPKSDAQTLLAPIFTKTSKKRERNSETNAAKTTTEDWFSDTDDEDDGESIEGDLVVLLLPKPKATGAPKNQLLDQLLRLCHRPQTPNKIRHKCMAEKCQTSWSKCSLTRAVKHVSKCVFVSQDLKEKADEILLCKAPSTVVEWLQEGNQDSAKEPKQKKVKLVSDNLIMGNWMEEAKKLSREQ</sequence>
<dbReference type="AlphaFoldDB" id="A0A8H5FV20"/>
<evidence type="ECO:0000313" key="6">
    <source>
        <dbReference type="EMBL" id="KAF5350815.1"/>
    </source>
</evidence>
<dbReference type="Gene3D" id="3.40.395.10">
    <property type="entry name" value="Adenoviral Proteinase, Chain A"/>
    <property type="match status" value="1"/>
</dbReference>
<comment type="caution">
    <text evidence="6">The sequence shown here is derived from an EMBL/GenBank/DDBJ whole genome shotgun (WGS) entry which is preliminary data.</text>
</comment>
<name>A0A8H5FV20_9AGAR</name>
<feature type="region of interest" description="Disordered" evidence="4">
    <location>
        <begin position="401"/>
        <end position="481"/>
    </location>
</feature>
<dbReference type="Proteomes" id="UP000559256">
    <property type="component" value="Unassembled WGS sequence"/>
</dbReference>
<organism evidence="6 7">
    <name type="scientific">Tetrapyrgos nigripes</name>
    <dbReference type="NCBI Taxonomy" id="182062"/>
    <lineage>
        <taxon>Eukaryota</taxon>
        <taxon>Fungi</taxon>
        <taxon>Dikarya</taxon>
        <taxon>Basidiomycota</taxon>
        <taxon>Agaricomycotina</taxon>
        <taxon>Agaricomycetes</taxon>
        <taxon>Agaricomycetidae</taxon>
        <taxon>Agaricales</taxon>
        <taxon>Marasmiineae</taxon>
        <taxon>Marasmiaceae</taxon>
        <taxon>Tetrapyrgos</taxon>
    </lineage>
</organism>
<evidence type="ECO:0000256" key="4">
    <source>
        <dbReference type="SAM" id="MobiDB-lite"/>
    </source>
</evidence>
<dbReference type="EMBL" id="JAACJM010000073">
    <property type="protein sequence ID" value="KAF5350815.1"/>
    <property type="molecule type" value="Genomic_DNA"/>
</dbReference>
<keyword evidence="7" id="KW-1185">Reference proteome</keyword>
<feature type="compositionally biased region" description="Acidic residues" evidence="4">
    <location>
        <begin position="472"/>
        <end position="481"/>
    </location>
</feature>
<dbReference type="InterPro" id="IPR003653">
    <property type="entry name" value="Peptidase_C48_C"/>
</dbReference>
<feature type="domain" description="Ubiquitin-like protease family profile" evidence="5">
    <location>
        <begin position="188"/>
        <end position="366"/>
    </location>
</feature>
<proteinExistence type="inferred from homology"/>
<evidence type="ECO:0000313" key="7">
    <source>
        <dbReference type="Proteomes" id="UP000559256"/>
    </source>
</evidence>
<dbReference type="GO" id="GO:0006508">
    <property type="term" value="P:proteolysis"/>
    <property type="evidence" value="ECO:0007669"/>
    <property type="project" value="UniProtKB-KW"/>
</dbReference>